<accession>A0A699YH27</accession>
<feature type="non-terminal residue" evidence="1">
    <location>
        <position position="93"/>
    </location>
</feature>
<dbReference type="Proteomes" id="UP000485058">
    <property type="component" value="Unassembled WGS sequence"/>
</dbReference>
<evidence type="ECO:0000313" key="1">
    <source>
        <dbReference type="EMBL" id="GFH06194.1"/>
    </source>
</evidence>
<gene>
    <name evidence="1" type="ORF">HaLaN_00784</name>
</gene>
<keyword evidence="2" id="KW-1185">Reference proteome</keyword>
<proteinExistence type="predicted"/>
<name>A0A699YH27_HAELA</name>
<protein>
    <submittedName>
        <fullName evidence="1">Uncharacterized protein</fullName>
    </submittedName>
</protein>
<evidence type="ECO:0000313" key="2">
    <source>
        <dbReference type="Proteomes" id="UP000485058"/>
    </source>
</evidence>
<sequence>VAHSFGGPELAWHPVTPAMTKLGYQAADCCQAVADAAADVAAQVVEVLAAVEAVWTSVVEAGAAGEGEVAGVSVYGEKRISTEVPKADGATDK</sequence>
<dbReference type="EMBL" id="BLLF01000026">
    <property type="protein sequence ID" value="GFH06194.1"/>
    <property type="molecule type" value="Genomic_DNA"/>
</dbReference>
<comment type="caution">
    <text evidence="1">The sequence shown here is derived from an EMBL/GenBank/DDBJ whole genome shotgun (WGS) entry which is preliminary data.</text>
</comment>
<feature type="non-terminal residue" evidence="1">
    <location>
        <position position="1"/>
    </location>
</feature>
<reference evidence="1 2" key="1">
    <citation type="submission" date="2020-02" db="EMBL/GenBank/DDBJ databases">
        <title>Draft genome sequence of Haematococcus lacustris strain NIES-144.</title>
        <authorList>
            <person name="Morimoto D."/>
            <person name="Nakagawa S."/>
            <person name="Yoshida T."/>
            <person name="Sawayama S."/>
        </authorList>
    </citation>
    <scope>NUCLEOTIDE SEQUENCE [LARGE SCALE GENOMIC DNA]</scope>
    <source>
        <strain evidence="1 2">NIES-144</strain>
    </source>
</reference>
<dbReference type="AlphaFoldDB" id="A0A699YH27"/>
<organism evidence="1 2">
    <name type="scientific">Haematococcus lacustris</name>
    <name type="common">Green alga</name>
    <name type="synonym">Haematococcus pluvialis</name>
    <dbReference type="NCBI Taxonomy" id="44745"/>
    <lineage>
        <taxon>Eukaryota</taxon>
        <taxon>Viridiplantae</taxon>
        <taxon>Chlorophyta</taxon>
        <taxon>core chlorophytes</taxon>
        <taxon>Chlorophyceae</taxon>
        <taxon>CS clade</taxon>
        <taxon>Chlamydomonadales</taxon>
        <taxon>Haematococcaceae</taxon>
        <taxon>Haematococcus</taxon>
    </lineage>
</organism>